<dbReference type="Proteomes" id="UP000184334">
    <property type="component" value="Unassembled WGS sequence"/>
</dbReference>
<comment type="caution">
    <text evidence="5">The sequence shown here is derived from an EMBL/GenBank/DDBJ whole genome shotgun (WGS) entry which is preliminary data.</text>
</comment>
<evidence type="ECO:0000256" key="3">
    <source>
        <dbReference type="SAM" id="Phobius"/>
    </source>
</evidence>
<dbReference type="STRING" id="1122195.SAMN02745164_00517"/>
<keyword evidence="2" id="KW-0175">Coiled coil</keyword>
<feature type="transmembrane region" description="Helical" evidence="3">
    <location>
        <begin position="1150"/>
        <end position="1173"/>
    </location>
</feature>
<evidence type="ECO:0000256" key="2">
    <source>
        <dbReference type="SAM" id="Coils"/>
    </source>
</evidence>
<keyword evidence="6" id="KW-1185">Reference proteome</keyword>
<dbReference type="PANTHER" id="PTHR37813:SF1">
    <property type="entry name" value="FELS-2 PROPHAGE PROTEIN"/>
    <property type="match status" value="1"/>
</dbReference>
<proteinExistence type="predicted"/>
<reference evidence="5" key="1">
    <citation type="submission" date="2016-11" db="EMBL/GenBank/DDBJ databases">
        <authorList>
            <person name="Varghese N."/>
            <person name="Submissions S."/>
        </authorList>
    </citation>
    <scope>NUCLEOTIDE SEQUENCE [LARGE SCALE GENOMIC DNA]</scope>
    <source>
        <strain evidence="5">DSM 16785</strain>
    </source>
</reference>
<keyword evidence="3" id="KW-0472">Membrane</keyword>
<gene>
    <name evidence="5" type="ORF">SAMN02745164_00517</name>
</gene>
<dbReference type="EMBL" id="FQUI01000005">
    <property type="protein sequence ID" value="SHE48249.1"/>
    <property type="molecule type" value="Genomic_DNA"/>
</dbReference>
<sequence length="1306" mass="145163">MANTAELSILLQAKDYASKALNSVTGAMNKLENATQKAGRSFQQFRNSMNEITKYAKYALGAITATGTAIVAFGKDTEKAMANASTMFGVAGKTFEEQLGNKVAKISKKYGISLKNMWDATYTLGSAGIALKDVPIVLEQVAKASVAGGADINIAFEGAIKQIKGFGLSIQDLEKVFAVQFQAVKYGLLNYEQLAQYIPEISASARSLGENWKTATATFATLTKYMPDASQAANALQNAYDELTQKSDQLTKAGIKLYKDGKFIGFVNVIEQLHNQLRGKTNKEVAEFINQLQLSDTARQAIVNLVNNFDDLKNITNSVTDDVSALNEMYIKQTSTLEFQLRKLFVVLDNLKQSIYNAFKGTLIQWIQKTIIWFQGLNRWISENKEKFVKLISAITRLLVAVVIFNMIINVMSKLGSIISSLSNPFTWLLIAFGTWFANLEKAERMKVLQTIFKAFGDMVNWIGEQFKKIKESGFINWFLGLFKEIGKRTFDITINLVKGSAEKLWDWFKTGVRQIGIFAINAGFALWSWFKEKTQEILINVKQGVIKLWSWFVDKIQTIKVFLISGTINLWDWFVNAIKIIKLNVLQGTLKLWDWFYETYKNIKINLISGAIKLWGWFLEGTRQIKVVLQNTTQKIVWAGEQVMKISLEYIQNTANIAKWILNGMKEVVLYFIANIGNLPKWILENALNITLAFILIYKNMYDWITKNTKQILLEINFAFAKKSMKIWNFFQDLIKNAWKKTIQFTIDLIKGKNELEEKPVNPEADKTIKENPYIITGDTTAKLTNSANLTTTLKGDMPLSTTQYALRMAGIFGSIGAGVLTSTTLSGVFLEQALKYALMGVGFATGGYTGSGGKYDVAGVVHKGEYVIPAWMVKEHPELVALLEKKRKGYAEGGAVDAIIKYFSGTGNTNISGDITITKDTVLELLNYVVNFKESAESESETIKQALDSIFNTEQKQEEKQKTLIQILNENLQLFQSLYPETKAYYDFEKKQAGNLFQIFKGGFDVLTGSIRNIGSLVADGIAKTPWAQSIANWTKKQVNSAGRAIGGAMSGAGNALGNLGSQISLGPVFDPILNGLKGIFSGITGLFGQMFGPIVQSLMSLGNVVAILNPINTIIEALMAVLGPLINGALQPFVNILKAFGQMLGTLLVPLLNPLFAGLQAFGAILTWIYNAVLVPIGRGFYVIFGMVANAFNWLYNVVSDVVRGLTFGTVNIGKRAVKSMNAIMKEANEKIAKVDMNVEQNVENSYQSQYTSTVQRSGPETVNNYITLNAADSFILDHKQTFKEFLAETIQELYNEGQIKFA</sequence>
<evidence type="ECO:0000259" key="4">
    <source>
        <dbReference type="Pfam" id="PF10145"/>
    </source>
</evidence>
<accession>A0A1M4TUT8</accession>
<keyword evidence="3" id="KW-1133">Transmembrane helix</keyword>
<feature type="transmembrane region" description="Helical" evidence="3">
    <location>
        <begin position="1107"/>
        <end position="1129"/>
    </location>
</feature>
<evidence type="ECO:0000256" key="1">
    <source>
        <dbReference type="ARBA" id="ARBA00022612"/>
    </source>
</evidence>
<keyword evidence="3" id="KW-0812">Transmembrane</keyword>
<dbReference type="NCBIfam" id="TIGR01760">
    <property type="entry name" value="tape_meas_TP901"/>
    <property type="match status" value="1"/>
</dbReference>
<feature type="domain" description="Phage tail tape measure protein" evidence="4">
    <location>
        <begin position="102"/>
        <end position="292"/>
    </location>
</feature>
<dbReference type="RefSeq" id="WP_072863150.1">
    <property type="nucleotide sequence ID" value="NZ_FQUI01000005.1"/>
</dbReference>
<keyword evidence="1" id="KW-1188">Viral release from host cell</keyword>
<dbReference type="OrthoDB" id="38641at2"/>
<evidence type="ECO:0000313" key="6">
    <source>
        <dbReference type="Proteomes" id="UP000184334"/>
    </source>
</evidence>
<name>A0A1M4TUT8_MARH1</name>
<evidence type="ECO:0000313" key="5">
    <source>
        <dbReference type="EMBL" id="SHE48249.1"/>
    </source>
</evidence>
<feature type="transmembrane region" description="Helical" evidence="3">
    <location>
        <begin position="1179"/>
        <end position="1199"/>
    </location>
</feature>
<organism evidence="5 6">
    <name type="scientific">Marinitoga hydrogenitolerans (strain DSM 16785 / JCM 12826 / AT1271)</name>
    <dbReference type="NCBI Taxonomy" id="1122195"/>
    <lineage>
        <taxon>Bacteria</taxon>
        <taxon>Thermotogati</taxon>
        <taxon>Thermotogota</taxon>
        <taxon>Thermotogae</taxon>
        <taxon>Petrotogales</taxon>
        <taxon>Petrotogaceae</taxon>
        <taxon>Marinitoga</taxon>
    </lineage>
</organism>
<feature type="coiled-coil region" evidence="2">
    <location>
        <begin position="226"/>
        <end position="253"/>
    </location>
</feature>
<dbReference type="InterPro" id="IPR010090">
    <property type="entry name" value="Phage_tape_meas"/>
</dbReference>
<dbReference type="PANTHER" id="PTHR37813">
    <property type="entry name" value="FELS-2 PROPHAGE PROTEIN"/>
    <property type="match status" value="1"/>
</dbReference>
<protein>
    <submittedName>
        <fullName evidence="5">Phage tail tape measure protein, TP901 family, core region</fullName>
    </submittedName>
</protein>
<dbReference type="Pfam" id="PF10145">
    <property type="entry name" value="PhageMin_Tail"/>
    <property type="match status" value="1"/>
</dbReference>